<name>A0ABP7XJK5_9ACTN</name>
<dbReference type="EMBL" id="BAAAZH010000014">
    <property type="protein sequence ID" value="GAA4119762.1"/>
    <property type="molecule type" value="Genomic_DNA"/>
</dbReference>
<dbReference type="Proteomes" id="UP001501495">
    <property type="component" value="Unassembled WGS sequence"/>
</dbReference>
<proteinExistence type="predicted"/>
<evidence type="ECO:0000313" key="4">
    <source>
        <dbReference type="Proteomes" id="UP001501495"/>
    </source>
</evidence>
<dbReference type="InterPro" id="IPR035986">
    <property type="entry name" value="PKD_dom_sf"/>
</dbReference>
<gene>
    <name evidence="3" type="ORF">GCM10022215_22650</name>
</gene>
<organism evidence="3 4">
    <name type="scientific">Nocardioides fonticola</name>
    <dbReference type="NCBI Taxonomy" id="450363"/>
    <lineage>
        <taxon>Bacteria</taxon>
        <taxon>Bacillati</taxon>
        <taxon>Actinomycetota</taxon>
        <taxon>Actinomycetes</taxon>
        <taxon>Propionibacteriales</taxon>
        <taxon>Nocardioidaceae</taxon>
        <taxon>Nocardioides</taxon>
    </lineage>
</organism>
<feature type="region of interest" description="Disordered" evidence="1">
    <location>
        <begin position="145"/>
        <end position="170"/>
    </location>
</feature>
<evidence type="ECO:0000259" key="2">
    <source>
        <dbReference type="PROSITE" id="PS50093"/>
    </source>
</evidence>
<feature type="domain" description="PKD" evidence="2">
    <location>
        <begin position="139"/>
        <end position="188"/>
    </location>
</feature>
<reference evidence="4" key="1">
    <citation type="journal article" date="2019" name="Int. J. Syst. Evol. Microbiol.">
        <title>The Global Catalogue of Microorganisms (GCM) 10K type strain sequencing project: providing services to taxonomists for standard genome sequencing and annotation.</title>
        <authorList>
            <consortium name="The Broad Institute Genomics Platform"/>
            <consortium name="The Broad Institute Genome Sequencing Center for Infectious Disease"/>
            <person name="Wu L."/>
            <person name="Ma J."/>
        </authorList>
    </citation>
    <scope>NUCLEOTIDE SEQUENCE [LARGE SCALE GENOMIC DNA]</scope>
    <source>
        <strain evidence="4">JCM 16703</strain>
    </source>
</reference>
<evidence type="ECO:0000313" key="3">
    <source>
        <dbReference type="EMBL" id="GAA4119762.1"/>
    </source>
</evidence>
<accession>A0ABP7XJK5</accession>
<keyword evidence="4" id="KW-1185">Reference proteome</keyword>
<dbReference type="RefSeq" id="WP_344733492.1">
    <property type="nucleotide sequence ID" value="NZ_BAAAZH010000014.1"/>
</dbReference>
<comment type="caution">
    <text evidence="3">The sequence shown here is derived from an EMBL/GenBank/DDBJ whole genome shotgun (WGS) entry which is preliminary data.</text>
</comment>
<evidence type="ECO:0000256" key="1">
    <source>
        <dbReference type="SAM" id="MobiDB-lite"/>
    </source>
</evidence>
<dbReference type="InterPro" id="IPR000601">
    <property type="entry name" value="PKD_dom"/>
</dbReference>
<dbReference type="SUPFAM" id="SSF49299">
    <property type="entry name" value="PKD domain"/>
    <property type="match status" value="1"/>
</dbReference>
<sequence length="229" mass="24878">MTCNEDGSGGGSSSGPRYQIRYTLQCKLRDHGICVIPITCAAPPNTFLANVARSLDGITWERYAVTCLTHAEAQAVAPTITPALVDHAFQRLDWPASTVTIQPHDTTLVNLPTILHTTNTQPTTRTITLLGLRITIEATPTRYTWHHGDHTTQTTTSPGHPYPRPGHDDVTHTYAQAATNLPVSVDTTYTGRYRIGTGPWTPIPTSRTITGPTTPLTIRTATPHLIAPD</sequence>
<protein>
    <recommendedName>
        <fullName evidence="2">PKD domain-containing protein</fullName>
    </recommendedName>
</protein>
<dbReference type="PROSITE" id="PS50093">
    <property type="entry name" value="PKD"/>
    <property type="match status" value="1"/>
</dbReference>